<dbReference type="AlphaFoldDB" id="A0A3P3XP04"/>
<reference evidence="1" key="1">
    <citation type="submission" date="2017-02" db="EMBL/GenBank/DDBJ databases">
        <authorList>
            <person name="Regsiter A."/>
            <person name="William W."/>
        </authorList>
    </citation>
    <scope>NUCLEOTIDE SEQUENCE</scope>
    <source>
        <strain evidence="1">BdmA 4</strain>
    </source>
</reference>
<accession>A0A3P3XP04</accession>
<sequence>MRTNIVLDDSLVDEAFKYANNIHTKRELIEIALKEFVAVRKVKNLRDLKGKISFAEGYDYKKMRVGE</sequence>
<gene>
    <name evidence="1" type="ORF">SPIRO4BDMA_40572</name>
</gene>
<dbReference type="InterPro" id="IPR019239">
    <property type="entry name" value="VapB_antitoxin"/>
</dbReference>
<dbReference type="EMBL" id="FWDO01000004">
    <property type="protein sequence ID" value="SLM18000.1"/>
    <property type="molecule type" value="Genomic_DNA"/>
</dbReference>
<evidence type="ECO:0000313" key="1">
    <source>
        <dbReference type="EMBL" id="SLM18000.1"/>
    </source>
</evidence>
<organism evidence="1">
    <name type="scientific">uncultured spirochete</name>
    <dbReference type="NCBI Taxonomy" id="156406"/>
    <lineage>
        <taxon>Bacteria</taxon>
        <taxon>Pseudomonadati</taxon>
        <taxon>Spirochaetota</taxon>
        <taxon>Spirochaetia</taxon>
        <taxon>Spirochaetales</taxon>
        <taxon>environmental samples</taxon>
    </lineage>
</organism>
<evidence type="ECO:0008006" key="2">
    <source>
        <dbReference type="Google" id="ProtNLM"/>
    </source>
</evidence>
<name>A0A3P3XP04_9SPIR</name>
<protein>
    <recommendedName>
        <fullName evidence="2">Type II toxin-antitoxin system VapB family antitoxin</fullName>
    </recommendedName>
</protein>
<proteinExistence type="predicted"/>
<dbReference type="Pfam" id="PF09957">
    <property type="entry name" value="VapB_antitoxin"/>
    <property type="match status" value="1"/>
</dbReference>